<evidence type="ECO:0000256" key="2">
    <source>
        <dbReference type="ARBA" id="ARBA00022982"/>
    </source>
</evidence>
<dbReference type="SUPFAM" id="SSF52833">
    <property type="entry name" value="Thioredoxin-like"/>
    <property type="match status" value="1"/>
</dbReference>
<dbReference type="AlphaFoldDB" id="A0A3G1A841"/>
<accession>A0A3G1A841</accession>
<dbReference type="RefSeq" id="WP_052886582.1">
    <property type="nucleotide sequence ID" value="NZ_CP007493.1"/>
</dbReference>
<dbReference type="Proteomes" id="UP000266720">
    <property type="component" value="Chromosome"/>
</dbReference>
<evidence type="ECO:0000256" key="1">
    <source>
        <dbReference type="ARBA" id="ARBA00022448"/>
    </source>
</evidence>
<protein>
    <submittedName>
        <fullName evidence="6">Thioredoxin</fullName>
    </submittedName>
</protein>
<proteinExistence type="predicted"/>
<evidence type="ECO:0000313" key="6">
    <source>
        <dbReference type="EMBL" id="AJB41514.1"/>
    </source>
</evidence>
<sequence length="136" mass="15704">MESELEIIKRKMLKEMLLKEGATKREATCPYDANGNSITFHENLAKCKLAIADFWAEWCVPCRLIEPIFESLAEKYRGKAAFLRVNIDENPDLAAEYQVMSIPTLIVFSRGKEFTRFIGYSPQLSRQIENVLERLL</sequence>
<keyword evidence="2" id="KW-0249">Electron transport</keyword>
<organism evidence="6 7">
    <name type="scientific">Thermofilum adornatum 1505</name>
    <dbReference type="NCBI Taxonomy" id="697581"/>
    <lineage>
        <taxon>Archaea</taxon>
        <taxon>Thermoproteota</taxon>
        <taxon>Thermoprotei</taxon>
        <taxon>Thermofilales</taxon>
        <taxon>Thermofilaceae</taxon>
        <taxon>Thermofilum</taxon>
    </lineage>
</organism>
<dbReference type="InterPro" id="IPR017937">
    <property type="entry name" value="Thioredoxin_CS"/>
</dbReference>
<dbReference type="Gene3D" id="3.40.30.10">
    <property type="entry name" value="Glutaredoxin"/>
    <property type="match status" value="1"/>
</dbReference>
<dbReference type="GO" id="GO:0005737">
    <property type="term" value="C:cytoplasm"/>
    <property type="evidence" value="ECO:0007669"/>
    <property type="project" value="TreeGrafter"/>
</dbReference>
<reference evidence="7" key="1">
    <citation type="book" date="2010" name="EXTREMOPHILES" publisher="0:0-0">
        <title>Complete genome sequences of ten hyperthermophilic archaea reveal their metabolic capabilities and possible ecological roles.</title>
        <editorList>
            <person name="?"/>
        </editorList>
        <authorList>
            <person name="Ravin N.V."/>
            <person name="Mardanov A.V."/>
            <person name="Bonch-Osmolovskaya E.A."/>
            <person name="Skryabin K.G."/>
        </authorList>
    </citation>
    <scope>NUCLEOTIDE SEQUENCE [LARGE SCALE GENOMIC DNA]</scope>
    <source>
        <strain evidence="7">1505</strain>
    </source>
</reference>
<dbReference type="EMBL" id="CP007493">
    <property type="protein sequence ID" value="AJB41514.1"/>
    <property type="molecule type" value="Genomic_DNA"/>
</dbReference>
<evidence type="ECO:0000313" key="7">
    <source>
        <dbReference type="Proteomes" id="UP000266720"/>
    </source>
</evidence>
<dbReference type="InterPro" id="IPR013766">
    <property type="entry name" value="Thioredoxin_domain"/>
</dbReference>
<dbReference type="GeneID" id="25405899"/>
<evidence type="ECO:0000259" key="5">
    <source>
        <dbReference type="PROSITE" id="PS51352"/>
    </source>
</evidence>
<dbReference type="InterPro" id="IPR036249">
    <property type="entry name" value="Thioredoxin-like_sf"/>
</dbReference>
<keyword evidence="3" id="KW-1015">Disulfide bond</keyword>
<name>A0A3G1A841_9CREN</name>
<dbReference type="PANTHER" id="PTHR45663">
    <property type="entry name" value="GEO12009P1"/>
    <property type="match status" value="1"/>
</dbReference>
<dbReference type="PROSITE" id="PS51352">
    <property type="entry name" value="THIOREDOXIN_2"/>
    <property type="match status" value="1"/>
</dbReference>
<dbReference type="GO" id="GO:0015035">
    <property type="term" value="F:protein-disulfide reductase activity"/>
    <property type="evidence" value="ECO:0007669"/>
    <property type="project" value="InterPro"/>
</dbReference>
<gene>
    <name evidence="6" type="ORF">TCARB_0442</name>
</gene>
<evidence type="ECO:0000256" key="4">
    <source>
        <dbReference type="ARBA" id="ARBA00023284"/>
    </source>
</evidence>
<dbReference type="CDD" id="cd02947">
    <property type="entry name" value="TRX_family"/>
    <property type="match status" value="1"/>
</dbReference>
<dbReference type="Pfam" id="PF00085">
    <property type="entry name" value="Thioredoxin"/>
    <property type="match status" value="1"/>
</dbReference>
<keyword evidence="1" id="KW-0813">Transport</keyword>
<dbReference type="STRING" id="697581.TCARB_0442"/>
<dbReference type="KEGG" id="tcb:TCARB_0442"/>
<dbReference type="NCBIfam" id="TIGR01068">
    <property type="entry name" value="thioredoxin"/>
    <property type="match status" value="1"/>
</dbReference>
<dbReference type="InterPro" id="IPR005746">
    <property type="entry name" value="Thioredoxin"/>
</dbReference>
<evidence type="ECO:0000256" key="3">
    <source>
        <dbReference type="ARBA" id="ARBA00023157"/>
    </source>
</evidence>
<dbReference type="PANTHER" id="PTHR45663:SF11">
    <property type="entry name" value="GEO12009P1"/>
    <property type="match status" value="1"/>
</dbReference>
<dbReference type="PRINTS" id="PR00421">
    <property type="entry name" value="THIOREDOXIN"/>
</dbReference>
<dbReference type="PROSITE" id="PS00194">
    <property type="entry name" value="THIOREDOXIN_1"/>
    <property type="match status" value="1"/>
</dbReference>
<keyword evidence="4" id="KW-0676">Redox-active center</keyword>
<feature type="domain" description="Thioredoxin" evidence="5">
    <location>
        <begin position="18"/>
        <end position="136"/>
    </location>
</feature>